<dbReference type="AlphaFoldDB" id="A0A9D4QIL5"/>
<evidence type="ECO:0000313" key="1">
    <source>
        <dbReference type="EMBL" id="KAH3832964.1"/>
    </source>
</evidence>
<reference evidence="1" key="2">
    <citation type="submission" date="2020-11" db="EMBL/GenBank/DDBJ databases">
        <authorList>
            <person name="McCartney M.A."/>
            <person name="Auch B."/>
            <person name="Kono T."/>
            <person name="Mallez S."/>
            <person name="Becker A."/>
            <person name="Gohl D.M."/>
            <person name="Silverstein K.A.T."/>
            <person name="Koren S."/>
            <person name="Bechman K.B."/>
            <person name="Herman A."/>
            <person name="Abrahante J.E."/>
            <person name="Garbe J."/>
        </authorList>
    </citation>
    <scope>NUCLEOTIDE SEQUENCE</scope>
    <source>
        <strain evidence="1">Duluth1</strain>
        <tissue evidence="1">Whole animal</tissue>
    </source>
</reference>
<dbReference type="EMBL" id="JAIWYP010000004">
    <property type="protein sequence ID" value="KAH3832964.1"/>
    <property type="molecule type" value="Genomic_DNA"/>
</dbReference>
<keyword evidence="2" id="KW-1185">Reference proteome</keyword>
<name>A0A9D4QIL5_DREPO</name>
<reference evidence="1" key="1">
    <citation type="journal article" date="2019" name="bioRxiv">
        <title>The Genome of the Zebra Mussel, Dreissena polymorpha: A Resource for Invasive Species Research.</title>
        <authorList>
            <person name="McCartney M.A."/>
            <person name="Auch B."/>
            <person name="Kono T."/>
            <person name="Mallez S."/>
            <person name="Zhang Y."/>
            <person name="Obille A."/>
            <person name="Becker A."/>
            <person name="Abrahante J.E."/>
            <person name="Garbe J."/>
            <person name="Badalamenti J.P."/>
            <person name="Herman A."/>
            <person name="Mangelson H."/>
            <person name="Liachko I."/>
            <person name="Sullivan S."/>
            <person name="Sone E.D."/>
            <person name="Koren S."/>
            <person name="Silverstein K.A.T."/>
            <person name="Beckman K.B."/>
            <person name="Gohl D.M."/>
        </authorList>
    </citation>
    <scope>NUCLEOTIDE SEQUENCE</scope>
    <source>
        <strain evidence="1">Duluth1</strain>
        <tissue evidence="1">Whole animal</tissue>
    </source>
</reference>
<sequence>MTEEMQTHWTLSATSEHNSAMQDFTDLIYTTSPQNKDSTEACIKKDSSDLEKMQTQITTCSPYTAYPTLRNMVNGIVAGSDVNVHAIEAVGKTIIRDIIGKSVIPYKFTRKYRAKSLKNSLAVKIASDRAFDPALLFQRFLVVSKSGDSSLAFVLSNELSSHPAAFFEAKNILCTADKPQIAQAI</sequence>
<accession>A0A9D4QIL5</accession>
<comment type="caution">
    <text evidence="1">The sequence shown here is derived from an EMBL/GenBank/DDBJ whole genome shotgun (WGS) entry which is preliminary data.</text>
</comment>
<gene>
    <name evidence="1" type="ORF">DPMN_106260</name>
</gene>
<evidence type="ECO:0000313" key="2">
    <source>
        <dbReference type="Proteomes" id="UP000828390"/>
    </source>
</evidence>
<proteinExistence type="predicted"/>
<protein>
    <submittedName>
        <fullName evidence="1">Uncharacterized protein</fullName>
    </submittedName>
</protein>
<dbReference type="Proteomes" id="UP000828390">
    <property type="component" value="Unassembled WGS sequence"/>
</dbReference>
<organism evidence="1 2">
    <name type="scientific">Dreissena polymorpha</name>
    <name type="common">Zebra mussel</name>
    <name type="synonym">Mytilus polymorpha</name>
    <dbReference type="NCBI Taxonomy" id="45954"/>
    <lineage>
        <taxon>Eukaryota</taxon>
        <taxon>Metazoa</taxon>
        <taxon>Spiralia</taxon>
        <taxon>Lophotrochozoa</taxon>
        <taxon>Mollusca</taxon>
        <taxon>Bivalvia</taxon>
        <taxon>Autobranchia</taxon>
        <taxon>Heteroconchia</taxon>
        <taxon>Euheterodonta</taxon>
        <taxon>Imparidentia</taxon>
        <taxon>Neoheterodontei</taxon>
        <taxon>Myida</taxon>
        <taxon>Dreissenoidea</taxon>
        <taxon>Dreissenidae</taxon>
        <taxon>Dreissena</taxon>
    </lineage>
</organism>